<dbReference type="Proteomes" id="UP001152888">
    <property type="component" value="Unassembled WGS sequence"/>
</dbReference>
<keyword evidence="2" id="KW-1185">Reference proteome</keyword>
<dbReference type="AlphaFoldDB" id="A0A9P0JMG9"/>
<protein>
    <recommendedName>
        <fullName evidence="3">Nuclease HARBI1</fullName>
    </recommendedName>
</protein>
<reference evidence="1" key="1">
    <citation type="submission" date="2022-03" db="EMBL/GenBank/DDBJ databases">
        <authorList>
            <person name="Sayadi A."/>
        </authorList>
    </citation>
    <scope>NUCLEOTIDE SEQUENCE</scope>
</reference>
<proteinExistence type="predicted"/>
<organism evidence="1 2">
    <name type="scientific">Acanthoscelides obtectus</name>
    <name type="common">Bean weevil</name>
    <name type="synonym">Bruchus obtectus</name>
    <dbReference type="NCBI Taxonomy" id="200917"/>
    <lineage>
        <taxon>Eukaryota</taxon>
        <taxon>Metazoa</taxon>
        <taxon>Ecdysozoa</taxon>
        <taxon>Arthropoda</taxon>
        <taxon>Hexapoda</taxon>
        <taxon>Insecta</taxon>
        <taxon>Pterygota</taxon>
        <taxon>Neoptera</taxon>
        <taxon>Endopterygota</taxon>
        <taxon>Coleoptera</taxon>
        <taxon>Polyphaga</taxon>
        <taxon>Cucujiformia</taxon>
        <taxon>Chrysomeloidea</taxon>
        <taxon>Chrysomelidae</taxon>
        <taxon>Bruchinae</taxon>
        <taxon>Bruchini</taxon>
        <taxon>Acanthoscelides</taxon>
    </lineage>
</organism>
<dbReference type="OrthoDB" id="6764841at2759"/>
<accession>A0A9P0JMG9</accession>
<sequence length="134" mass="15058">MPTILCLQCTLKLYGDFISMHQTTASCITAKVSRVIAGLSNQYIRMTNEADEIIRVQNSLYRICRFLRVIGCIDGTHIKMQSPGVQYGEVFLNRKSYFSINTQIVAGTDLKILLILLLDGQDLPIIQLFSMPPS</sequence>
<evidence type="ECO:0000313" key="2">
    <source>
        <dbReference type="Proteomes" id="UP001152888"/>
    </source>
</evidence>
<evidence type="ECO:0008006" key="3">
    <source>
        <dbReference type="Google" id="ProtNLM"/>
    </source>
</evidence>
<comment type="caution">
    <text evidence="1">The sequence shown here is derived from an EMBL/GenBank/DDBJ whole genome shotgun (WGS) entry which is preliminary data.</text>
</comment>
<evidence type="ECO:0000313" key="1">
    <source>
        <dbReference type="EMBL" id="CAH1955885.1"/>
    </source>
</evidence>
<gene>
    <name evidence="1" type="ORF">ACAOBT_LOCUS1309</name>
</gene>
<name>A0A9P0JMG9_ACAOB</name>
<dbReference type="EMBL" id="CAKOFQ010006663">
    <property type="protein sequence ID" value="CAH1955885.1"/>
    <property type="molecule type" value="Genomic_DNA"/>
</dbReference>